<comment type="caution">
    <text evidence="1">The sequence shown here is derived from an EMBL/GenBank/DDBJ whole genome shotgun (WGS) entry which is preliminary data.</text>
</comment>
<gene>
    <name evidence="1" type="ORF">DLAC_03629</name>
</gene>
<organism evidence="1 2">
    <name type="scientific">Tieghemostelium lacteum</name>
    <name type="common">Slime mold</name>
    <name type="synonym">Dictyostelium lacteum</name>
    <dbReference type="NCBI Taxonomy" id="361077"/>
    <lineage>
        <taxon>Eukaryota</taxon>
        <taxon>Amoebozoa</taxon>
        <taxon>Evosea</taxon>
        <taxon>Eumycetozoa</taxon>
        <taxon>Dictyostelia</taxon>
        <taxon>Dictyosteliales</taxon>
        <taxon>Raperosteliaceae</taxon>
        <taxon>Tieghemostelium</taxon>
    </lineage>
</organism>
<reference evidence="1 2" key="1">
    <citation type="submission" date="2015-12" db="EMBL/GenBank/DDBJ databases">
        <title>Dictyostelia acquired genes for synthesis and detection of signals that induce cell-type specialization by lateral gene transfer from prokaryotes.</title>
        <authorList>
            <person name="Gloeckner G."/>
            <person name="Schaap P."/>
        </authorList>
    </citation>
    <scope>NUCLEOTIDE SEQUENCE [LARGE SCALE GENOMIC DNA]</scope>
    <source>
        <strain evidence="1 2">TK</strain>
    </source>
</reference>
<dbReference type="EMBL" id="LODT01000020">
    <property type="protein sequence ID" value="KYQ99690.1"/>
    <property type="molecule type" value="Genomic_DNA"/>
</dbReference>
<name>A0A152A0U6_TIELA</name>
<evidence type="ECO:0000313" key="2">
    <source>
        <dbReference type="Proteomes" id="UP000076078"/>
    </source>
</evidence>
<protein>
    <submittedName>
        <fullName evidence="1">Uncharacterized protein</fullName>
    </submittedName>
</protein>
<evidence type="ECO:0000313" key="1">
    <source>
        <dbReference type="EMBL" id="KYQ99690.1"/>
    </source>
</evidence>
<keyword evidence="2" id="KW-1185">Reference proteome</keyword>
<dbReference type="Proteomes" id="UP000076078">
    <property type="component" value="Unassembled WGS sequence"/>
</dbReference>
<proteinExistence type="predicted"/>
<dbReference type="AlphaFoldDB" id="A0A152A0U6"/>
<accession>A0A152A0U6</accession>
<sequence length="178" mass="21079">MLHLLTVLKYKVIKLLMADDGMEFDNSNCVHLYLMVYSDTRLMGLLSGLLQIDNKILTKVHALDFYIKTYEDLVESILNTKIPNLVLQQEKLCRTPIVENMFFFYILFNREYPFESFQFLTNYFADADFIHQVSNRFKNYYQSVNEHSLMLPHQISLTYSLSNKVKTHDIWKDVEGIL</sequence>
<dbReference type="InParanoid" id="A0A152A0U6"/>